<protein>
    <submittedName>
        <fullName evidence="17">TonB-dependent receptor</fullName>
    </submittedName>
</protein>
<dbReference type="PANTHER" id="PTHR32552">
    <property type="entry name" value="FERRICHROME IRON RECEPTOR-RELATED"/>
    <property type="match status" value="1"/>
</dbReference>
<keyword evidence="2 12" id="KW-0813">Transport</keyword>
<keyword evidence="17" id="KW-0675">Receptor</keyword>
<sequence>MRSHAALTRYRTMLLQSVGVTLGVTLGLTSVAAAQETFGLEEIMVTARKFSEALQDTPISITAFTATDLEKRGMSNISQIGDATPNMKFDATAPISGASNAAAIFIRGIGQTDFILTVDPGVGLYLDGVYISRSVGGVLDLLDLERVEVLRGPQGTLFGRNTIGGAINLTSKKPDGKFAGMGEVTMGSYNRIDARLSVNIPIIEDKFFARISASSKNRDGFGRRLLTDQKYGNQNTNSVRGAFRLLPSENIEINLSADYTRAREESPVTTLVWDRPLSEFGGGAITGLYNMFVAPVTGLPYDSRWLPHEKNTSYATGPTGSNLDVWGLSMTVDWDAGPVAVKSITAYRKVKADFGRDPDGSPVVLVQTSNVMDTEQFSQEFQFTGKAMNDRLTWLAGAYYFKETGSDDVTANIGWGIFEALGIPLSIHGPTIVDNRSYAAFLNLNYAITDKLNLSGGIRYSEDKKKATVNQYFTDLGILALANPVGKKNFDDVTPKVSLDYRWTGEFMTYASYAKGFKSGGFTGRYVVPTLEPRPFDPEKLTTYEVGFKSQFLDNHVRLNASAFYSDYKDIQVTIFNGVAPETRNAAKGRIKGAEVELTALPAEGLTVTGAIGYMDAKYTKFNPLDSVGLVLPLQITNKFVNTPKWSLNASAEYRFPLGEKAGDIALRADWNYHSKIAMDAVNTPELIQKGMSLINSRISYHSPNEMWEFALFVTNLTNERYFVGGVADIASFGLVEATWARPREWGASVKASF</sequence>
<comment type="subcellular location">
    <subcellularLocation>
        <location evidence="1 12">Cell outer membrane</location>
        <topology evidence="1 12">Multi-pass membrane protein</topology>
    </subcellularLocation>
</comment>
<name>A0A9X3TZV3_9PROT</name>
<dbReference type="CDD" id="cd01347">
    <property type="entry name" value="ligand_gated_channel"/>
    <property type="match status" value="1"/>
</dbReference>
<dbReference type="EMBL" id="JANWOI010000004">
    <property type="protein sequence ID" value="MDA5194831.1"/>
    <property type="molecule type" value="Genomic_DNA"/>
</dbReference>
<dbReference type="InterPro" id="IPR010917">
    <property type="entry name" value="TonB_rcpt_CS"/>
</dbReference>
<feature type="domain" description="TonB-dependent receptor-like beta-barrel" evidence="15">
    <location>
        <begin position="305"/>
        <end position="717"/>
    </location>
</feature>
<keyword evidence="5 12" id="KW-0812">Transmembrane</keyword>
<comment type="similarity">
    <text evidence="12 14">Belongs to the TonB-dependent receptor family.</text>
</comment>
<dbReference type="Pfam" id="PF00593">
    <property type="entry name" value="TonB_dep_Rec_b-barrel"/>
    <property type="match status" value="1"/>
</dbReference>
<dbReference type="InterPro" id="IPR012910">
    <property type="entry name" value="Plug_dom"/>
</dbReference>
<dbReference type="InterPro" id="IPR000531">
    <property type="entry name" value="Beta-barrel_TonB"/>
</dbReference>
<evidence type="ECO:0000313" key="18">
    <source>
        <dbReference type="Proteomes" id="UP001141619"/>
    </source>
</evidence>
<evidence type="ECO:0000256" key="10">
    <source>
        <dbReference type="ARBA" id="ARBA00023136"/>
    </source>
</evidence>
<feature type="domain" description="TonB-dependent receptor plug" evidence="16">
    <location>
        <begin position="54"/>
        <end position="166"/>
    </location>
</feature>
<dbReference type="AlphaFoldDB" id="A0A9X3TZV3"/>
<dbReference type="Pfam" id="PF07715">
    <property type="entry name" value="Plug"/>
    <property type="match status" value="1"/>
</dbReference>
<dbReference type="PROSITE" id="PS01156">
    <property type="entry name" value="TONB_DEPENDENT_REC_2"/>
    <property type="match status" value="1"/>
</dbReference>
<evidence type="ECO:0000256" key="11">
    <source>
        <dbReference type="ARBA" id="ARBA00023237"/>
    </source>
</evidence>
<evidence type="ECO:0000256" key="14">
    <source>
        <dbReference type="RuleBase" id="RU003357"/>
    </source>
</evidence>
<evidence type="ECO:0000313" key="17">
    <source>
        <dbReference type="EMBL" id="MDA5194831.1"/>
    </source>
</evidence>
<evidence type="ECO:0000256" key="4">
    <source>
        <dbReference type="ARBA" id="ARBA00022496"/>
    </source>
</evidence>
<evidence type="ECO:0000256" key="12">
    <source>
        <dbReference type="PROSITE-ProRule" id="PRU01360"/>
    </source>
</evidence>
<evidence type="ECO:0000259" key="16">
    <source>
        <dbReference type="Pfam" id="PF07715"/>
    </source>
</evidence>
<dbReference type="SUPFAM" id="SSF56935">
    <property type="entry name" value="Porins"/>
    <property type="match status" value="1"/>
</dbReference>
<evidence type="ECO:0000256" key="7">
    <source>
        <dbReference type="ARBA" id="ARBA00023004"/>
    </source>
</evidence>
<evidence type="ECO:0000256" key="6">
    <source>
        <dbReference type="ARBA" id="ARBA00022729"/>
    </source>
</evidence>
<keyword evidence="10 12" id="KW-0472">Membrane</keyword>
<dbReference type="InterPro" id="IPR036942">
    <property type="entry name" value="Beta-barrel_TonB_sf"/>
</dbReference>
<keyword evidence="9 14" id="KW-0798">TonB box</keyword>
<evidence type="ECO:0000256" key="9">
    <source>
        <dbReference type="ARBA" id="ARBA00023077"/>
    </source>
</evidence>
<dbReference type="PANTHER" id="PTHR32552:SF81">
    <property type="entry name" value="TONB-DEPENDENT OUTER MEMBRANE RECEPTOR"/>
    <property type="match status" value="1"/>
</dbReference>
<evidence type="ECO:0000256" key="2">
    <source>
        <dbReference type="ARBA" id="ARBA00022448"/>
    </source>
</evidence>
<evidence type="ECO:0000256" key="5">
    <source>
        <dbReference type="ARBA" id="ARBA00022692"/>
    </source>
</evidence>
<comment type="caution">
    <text evidence="17">The sequence shown here is derived from an EMBL/GenBank/DDBJ whole genome shotgun (WGS) entry which is preliminary data.</text>
</comment>
<reference evidence="17" key="1">
    <citation type="submission" date="2022-08" db="EMBL/GenBank/DDBJ databases">
        <authorList>
            <person name="Vandamme P."/>
            <person name="Hettiarachchi A."/>
            <person name="Peeters C."/>
            <person name="Cnockaert M."/>
            <person name="Carlier A."/>
        </authorList>
    </citation>
    <scope>NUCLEOTIDE SEQUENCE</scope>
    <source>
        <strain evidence="17">LMG 31809</strain>
    </source>
</reference>
<keyword evidence="18" id="KW-1185">Reference proteome</keyword>
<keyword evidence="4" id="KW-0410">Iron transport</keyword>
<reference evidence="17" key="2">
    <citation type="journal article" date="2023" name="Syst. Appl. Microbiol.">
        <title>Govania unica gen. nov., sp. nov., a rare biosphere bacterium that represents a novel family in the class Alphaproteobacteria.</title>
        <authorList>
            <person name="Vandamme P."/>
            <person name="Peeters C."/>
            <person name="Hettiarachchi A."/>
            <person name="Cnockaert M."/>
            <person name="Carlier A."/>
        </authorList>
    </citation>
    <scope>NUCLEOTIDE SEQUENCE</scope>
    <source>
        <strain evidence="17">LMG 31809</strain>
    </source>
</reference>
<evidence type="ECO:0000256" key="1">
    <source>
        <dbReference type="ARBA" id="ARBA00004571"/>
    </source>
</evidence>
<proteinExistence type="inferred from homology"/>
<evidence type="ECO:0000256" key="3">
    <source>
        <dbReference type="ARBA" id="ARBA00022452"/>
    </source>
</evidence>
<gene>
    <name evidence="17" type="ORF">NYP16_12800</name>
</gene>
<keyword evidence="11 12" id="KW-0998">Cell outer membrane</keyword>
<accession>A0A9X3TZV3</accession>
<evidence type="ECO:0000256" key="8">
    <source>
        <dbReference type="ARBA" id="ARBA00023065"/>
    </source>
</evidence>
<keyword evidence="8" id="KW-0406">Ion transport</keyword>
<evidence type="ECO:0000259" key="15">
    <source>
        <dbReference type="Pfam" id="PF00593"/>
    </source>
</evidence>
<dbReference type="InterPro" id="IPR039426">
    <property type="entry name" value="TonB-dep_rcpt-like"/>
</dbReference>
<dbReference type="PROSITE" id="PS52016">
    <property type="entry name" value="TONB_DEPENDENT_REC_3"/>
    <property type="match status" value="1"/>
</dbReference>
<keyword evidence="3 12" id="KW-1134">Transmembrane beta strand</keyword>
<dbReference type="GO" id="GO:0009279">
    <property type="term" value="C:cell outer membrane"/>
    <property type="evidence" value="ECO:0007669"/>
    <property type="project" value="UniProtKB-SubCell"/>
</dbReference>
<dbReference type="Gene3D" id="2.40.170.20">
    <property type="entry name" value="TonB-dependent receptor, beta-barrel domain"/>
    <property type="match status" value="1"/>
</dbReference>
<dbReference type="Proteomes" id="UP001141619">
    <property type="component" value="Unassembled WGS sequence"/>
</dbReference>
<dbReference type="GO" id="GO:0006826">
    <property type="term" value="P:iron ion transport"/>
    <property type="evidence" value="ECO:0007669"/>
    <property type="project" value="UniProtKB-KW"/>
</dbReference>
<keyword evidence="7" id="KW-0408">Iron</keyword>
<keyword evidence="6" id="KW-0732">Signal</keyword>
<feature type="short sequence motif" description="TonB C-terminal box" evidence="13">
    <location>
        <begin position="737"/>
        <end position="754"/>
    </location>
</feature>
<organism evidence="17 18">
    <name type="scientific">Govanella unica</name>
    <dbReference type="NCBI Taxonomy" id="2975056"/>
    <lineage>
        <taxon>Bacteria</taxon>
        <taxon>Pseudomonadati</taxon>
        <taxon>Pseudomonadota</taxon>
        <taxon>Alphaproteobacteria</taxon>
        <taxon>Emcibacterales</taxon>
        <taxon>Govanellaceae</taxon>
        <taxon>Govanella</taxon>
    </lineage>
</organism>
<evidence type="ECO:0000256" key="13">
    <source>
        <dbReference type="PROSITE-ProRule" id="PRU10144"/>
    </source>
</evidence>
<dbReference type="RefSeq" id="WP_274944537.1">
    <property type="nucleotide sequence ID" value="NZ_JANWOI010000004.1"/>
</dbReference>